<organism evidence="16 17">
    <name type="scientific">Aedes aegypti</name>
    <name type="common">Yellowfever mosquito</name>
    <name type="synonym">Culex aegypti</name>
    <dbReference type="NCBI Taxonomy" id="7159"/>
    <lineage>
        <taxon>Eukaryota</taxon>
        <taxon>Metazoa</taxon>
        <taxon>Ecdysozoa</taxon>
        <taxon>Arthropoda</taxon>
        <taxon>Hexapoda</taxon>
        <taxon>Insecta</taxon>
        <taxon>Pterygota</taxon>
        <taxon>Neoptera</taxon>
        <taxon>Endopterygota</taxon>
        <taxon>Diptera</taxon>
        <taxon>Nematocera</taxon>
        <taxon>Culicoidea</taxon>
        <taxon>Culicidae</taxon>
        <taxon>Culicinae</taxon>
        <taxon>Aedini</taxon>
        <taxon>Aedes</taxon>
        <taxon>Stegomyia</taxon>
    </lineage>
</organism>
<reference evidence="16" key="2">
    <citation type="submission" date="2020-05" db="UniProtKB">
        <authorList>
            <consortium name="EnsemblMetazoa"/>
        </authorList>
    </citation>
    <scope>IDENTIFICATION</scope>
    <source>
        <strain evidence="16">LVP_AGWG</strain>
    </source>
</reference>
<dbReference type="InterPro" id="IPR001254">
    <property type="entry name" value="Trypsin_dom"/>
</dbReference>
<evidence type="ECO:0000256" key="10">
    <source>
        <dbReference type="ARBA" id="ARBA00022859"/>
    </source>
</evidence>
<evidence type="ECO:0000256" key="6">
    <source>
        <dbReference type="ARBA" id="ARBA00022729"/>
    </source>
</evidence>
<dbReference type="SMART" id="SM00020">
    <property type="entry name" value="Tryp_SPc"/>
    <property type="match status" value="2"/>
</dbReference>
<feature type="domain" description="Peptidase S1" evidence="15">
    <location>
        <begin position="338"/>
        <end position="588"/>
    </location>
</feature>
<dbReference type="PROSITE" id="PS50240">
    <property type="entry name" value="TRYPSIN_DOM"/>
    <property type="match status" value="2"/>
</dbReference>
<dbReference type="OrthoDB" id="7215686at2759"/>
<keyword evidence="11" id="KW-0865">Zymogen</keyword>
<evidence type="ECO:0000313" key="16">
    <source>
        <dbReference type="EnsemblMetazoa" id="AAEL018109-PB"/>
    </source>
</evidence>
<keyword evidence="13" id="KW-0325">Glycoprotein</keyword>
<dbReference type="GO" id="GO:0045087">
    <property type="term" value="P:innate immune response"/>
    <property type="evidence" value="ECO:0007669"/>
    <property type="project" value="UniProtKB-KW"/>
</dbReference>
<sequence>MFRSQTSHLCILGLIIFLRVRRTHQENPLQCGIPQISKTELIVQGEDTAPGAWPWHVAIYHRKGRSDNYACGGTLISEQFVLTAAHCTINPQNRYQLANSRIFVRLGVHNLNVLNTQSLQQHEIYKIHKPNNFTGLDFRNDIAILELNTLARFNDYVQPACVSISDSLTGQQGTVIGWGVTEDDVISPILKSAGMPVIDSITCLTSNRAVFGETLDRGIFCAGFLNGTNVCNGDSGGGIFFQVDNAWYLGGIVSYSQKRDDNSNLCQTNSFGAFTNVRAYLPWISSVTNLTFHKVDDILTEDDLRPDFGRCEAKEADPSTVYPNLLPRNCGSYTPNRIIRGSKADVFEFAWMAIVKYNVDPGKEFDNFCTGTLINKRYVLTSAHCVKSSKMPIKVRLGEHTIGEDRDCNGEGADKECAPPVRDYGIECIIRHQKYSPRSRLHNIALIRLDRDVQFDDHIQPICLPVTESLMSHSPEKYIVSGWGVTEQDRHSKVLLKAVVIPAERSSCQSWMDVAGWKLDASQLCVGEVDGADACRGDGGGPLGYSARFNGLRFVQFGIVSYGSGCGVLPSIYTNVAYYMPWIRANMKP</sequence>
<feature type="domain" description="Peptidase S1" evidence="15">
    <location>
        <begin position="42"/>
        <end position="289"/>
    </location>
</feature>
<dbReference type="Pfam" id="PF00089">
    <property type="entry name" value="Trypsin"/>
    <property type="match status" value="2"/>
</dbReference>
<keyword evidence="9" id="KW-0106">Calcium</keyword>
<evidence type="ECO:0000256" key="4">
    <source>
        <dbReference type="ARBA" id="ARBA00022670"/>
    </source>
</evidence>
<evidence type="ECO:0000256" key="14">
    <source>
        <dbReference type="ARBA" id="ARBA00024195"/>
    </source>
</evidence>
<dbReference type="FunFam" id="2.40.10.10:FF:000078">
    <property type="entry name" value="Serine protease H137"/>
    <property type="match status" value="1"/>
</dbReference>
<dbReference type="InterPro" id="IPR043504">
    <property type="entry name" value="Peptidase_S1_PA_chymotrypsin"/>
</dbReference>
<keyword evidence="8" id="KW-0720">Serine protease</keyword>
<dbReference type="GO" id="GO:0051604">
    <property type="term" value="P:protein maturation"/>
    <property type="evidence" value="ECO:0007669"/>
    <property type="project" value="UniProtKB-ARBA"/>
</dbReference>
<dbReference type="GO" id="GO:0005576">
    <property type="term" value="C:extracellular region"/>
    <property type="evidence" value="ECO:0007669"/>
    <property type="project" value="UniProtKB-SubCell"/>
</dbReference>
<evidence type="ECO:0000256" key="9">
    <source>
        <dbReference type="ARBA" id="ARBA00022837"/>
    </source>
</evidence>
<keyword evidence="10" id="KW-0391">Immunity</keyword>
<dbReference type="CDD" id="cd00190">
    <property type="entry name" value="Tryp_SPc"/>
    <property type="match status" value="2"/>
</dbReference>
<comment type="subcellular location">
    <subcellularLocation>
        <location evidence="1">Secreted</location>
    </subcellularLocation>
</comment>
<gene>
    <name evidence="16" type="primary">5563614</name>
</gene>
<evidence type="ECO:0000256" key="8">
    <source>
        <dbReference type="ARBA" id="ARBA00022825"/>
    </source>
</evidence>
<dbReference type="InParanoid" id="A0A6I8TRP1"/>
<proteinExistence type="inferred from homology"/>
<dbReference type="InterPro" id="IPR009003">
    <property type="entry name" value="Peptidase_S1_PA"/>
</dbReference>
<keyword evidence="4" id="KW-0645">Protease</keyword>
<keyword evidence="2" id="KW-0964">Secreted</keyword>
<keyword evidence="17" id="KW-1185">Reference proteome</keyword>
<evidence type="ECO:0000256" key="1">
    <source>
        <dbReference type="ARBA" id="ARBA00004613"/>
    </source>
</evidence>
<dbReference type="InterPro" id="IPR051487">
    <property type="entry name" value="Ser/Thr_Proteases_Immune/Dev"/>
</dbReference>
<evidence type="ECO:0000256" key="7">
    <source>
        <dbReference type="ARBA" id="ARBA00022801"/>
    </source>
</evidence>
<evidence type="ECO:0000259" key="15">
    <source>
        <dbReference type="PROSITE" id="PS50240"/>
    </source>
</evidence>
<evidence type="ECO:0000256" key="13">
    <source>
        <dbReference type="ARBA" id="ARBA00023180"/>
    </source>
</evidence>
<protein>
    <recommendedName>
        <fullName evidence="15">Peptidase S1 domain-containing protein</fullName>
    </recommendedName>
</protein>
<keyword evidence="7" id="KW-0378">Hydrolase</keyword>
<dbReference type="Proteomes" id="UP000008820">
    <property type="component" value="Chromosome 3"/>
</dbReference>
<dbReference type="PROSITE" id="PS00134">
    <property type="entry name" value="TRYPSIN_HIS"/>
    <property type="match status" value="1"/>
</dbReference>
<dbReference type="FunFam" id="2.40.10.10:FF:000068">
    <property type="entry name" value="transmembrane protease serine 2"/>
    <property type="match status" value="1"/>
</dbReference>
<evidence type="ECO:0000256" key="2">
    <source>
        <dbReference type="ARBA" id="ARBA00022525"/>
    </source>
</evidence>
<evidence type="ECO:0000256" key="3">
    <source>
        <dbReference type="ARBA" id="ARBA00022588"/>
    </source>
</evidence>
<reference evidence="16 17" key="1">
    <citation type="submission" date="2017-06" db="EMBL/GenBank/DDBJ databases">
        <title>Aedes aegypti genome working group (AGWG) sequencing and assembly.</title>
        <authorList>
            <consortium name="Aedes aegypti Genome Working Group (AGWG)"/>
            <person name="Matthews B.J."/>
        </authorList>
    </citation>
    <scope>NUCLEOTIDE SEQUENCE [LARGE SCALE GENOMIC DNA]</scope>
    <source>
        <strain evidence="16 17">LVP_AGWG</strain>
    </source>
</reference>
<dbReference type="PANTHER" id="PTHR24256">
    <property type="entry name" value="TRYPTASE-RELATED"/>
    <property type="match status" value="1"/>
</dbReference>
<evidence type="ECO:0000313" key="17">
    <source>
        <dbReference type="Proteomes" id="UP000008820"/>
    </source>
</evidence>
<dbReference type="AlphaFoldDB" id="A0A6I8TRP1"/>
<keyword evidence="12" id="KW-1015">Disulfide bond</keyword>
<dbReference type="GO" id="GO:0006508">
    <property type="term" value="P:proteolysis"/>
    <property type="evidence" value="ECO:0007669"/>
    <property type="project" value="UniProtKB-KW"/>
</dbReference>
<dbReference type="EnsemblMetazoa" id="AAEL018109-RB">
    <property type="protein sequence ID" value="AAEL018109-PB"/>
    <property type="gene ID" value="AAEL018109"/>
</dbReference>
<accession>A0A6I8TRP1</accession>
<dbReference type="PRINTS" id="PR00722">
    <property type="entry name" value="CHYMOTRYPSIN"/>
</dbReference>
<keyword evidence="3" id="KW-0399">Innate immunity</keyword>
<dbReference type="Gene3D" id="2.40.10.10">
    <property type="entry name" value="Trypsin-like serine proteases"/>
    <property type="match status" value="3"/>
</dbReference>
<dbReference type="GO" id="GO:0004252">
    <property type="term" value="F:serine-type endopeptidase activity"/>
    <property type="evidence" value="ECO:0007669"/>
    <property type="project" value="InterPro"/>
</dbReference>
<keyword evidence="5" id="KW-0479">Metal-binding</keyword>
<comment type="similarity">
    <text evidence="14">Belongs to the peptidase S1 family. CLIP subfamily.</text>
</comment>
<evidence type="ECO:0000256" key="12">
    <source>
        <dbReference type="ARBA" id="ARBA00023157"/>
    </source>
</evidence>
<name>A0A6I8TRP1_AEDAE</name>
<dbReference type="InterPro" id="IPR018114">
    <property type="entry name" value="TRYPSIN_HIS"/>
</dbReference>
<keyword evidence="6" id="KW-0732">Signal</keyword>
<dbReference type="FunFam" id="2.40.10.10:FF:000028">
    <property type="entry name" value="Serine protease easter"/>
    <property type="match status" value="1"/>
</dbReference>
<dbReference type="InterPro" id="IPR001314">
    <property type="entry name" value="Peptidase_S1A"/>
</dbReference>
<evidence type="ECO:0000256" key="11">
    <source>
        <dbReference type="ARBA" id="ARBA00023145"/>
    </source>
</evidence>
<evidence type="ECO:0000256" key="5">
    <source>
        <dbReference type="ARBA" id="ARBA00022723"/>
    </source>
</evidence>
<dbReference type="SUPFAM" id="SSF50494">
    <property type="entry name" value="Trypsin-like serine proteases"/>
    <property type="match status" value="2"/>
</dbReference>
<dbReference type="GO" id="GO:0046872">
    <property type="term" value="F:metal ion binding"/>
    <property type="evidence" value="ECO:0007669"/>
    <property type="project" value="UniProtKB-KW"/>
</dbReference>